<keyword evidence="4 5" id="KW-0808">Transferase</keyword>
<evidence type="ECO:0000313" key="5">
    <source>
        <dbReference type="EMBL" id="MDA0139992.1"/>
    </source>
</evidence>
<dbReference type="Proteomes" id="UP001147700">
    <property type="component" value="Unassembled WGS sequence"/>
</dbReference>
<dbReference type="PANTHER" id="PTHR43179:SF12">
    <property type="entry name" value="GALACTOFURANOSYLTRANSFERASE GLFT2"/>
    <property type="match status" value="1"/>
</dbReference>
<keyword evidence="3 5" id="KW-0328">Glycosyltransferase</keyword>
<evidence type="ECO:0000256" key="2">
    <source>
        <dbReference type="ARBA" id="ARBA00006739"/>
    </source>
</evidence>
<evidence type="ECO:0000313" key="6">
    <source>
        <dbReference type="Proteomes" id="UP001147700"/>
    </source>
</evidence>
<organism evidence="5 6">
    <name type="scientific">Solirubrobacter deserti</name>
    <dbReference type="NCBI Taxonomy" id="2282478"/>
    <lineage>
        <taxon>Bacteria</taxon>
        <taxon>Bacillati</taxon>
        <taxon>Actinomycetota</taxon>
        <taxon>Thermoleophilia</taxon>
        <taxon>Solirubrobacterales</taxon>
        <taxon>Solirubrobacteraceae</taxon>
        <taxon>Solirubrobacter</taxon>
    </lineage>
</organism>
<reference evidence="5" key="1">
    <citation type="submission" date="2022-10" db="EMBL/GenBank/DDBJ databases">
        <title>The WGS of Solirubrobacter sp. CPCC 204708.</title>
        <authorList>
            <person name="Jiang Z."/>
        </authorList>
    </citation>
    <scope>NUCLEOTIDE SEQUENCE</scope>
    <source>
        <strain evidence="5">CPCC 204708</strain>
    </source>
</reference>
<dbReference type="EC" id="2.4.-.-" evidence="5"/>
<accession>A0ABT4RN42</accession>
<evidence type="ECO:0000256" key="3">
    <source>
        <dbReference type="ARBA" id="ARBA00022676"/>
    </source>
</evidence>
<comment type="similarity">
    <text evidence="2">Belongs to the glycosyltransferase 2 family.</text>
</comment>
<dbReference type="Gene3D" id="3.90.550.10">
    <property type="entry name" value="Spore Coat Polysaccharide Biosynthesis Protein SpsA, Chain A"/>
    <property type="match status" value="1"/>
</dbReference>
<keyword evidence="6" id="KW-1185">Reference proteome</keyword>
<dbReference type="EMBL" id="JAPCID010000032">
    <property type="protein sequence ID" value="MDA0139992.1"/>
    <property type="molecule type" value="Genomic_DNA"/>
</dbReference>
<evidence type="ECO:0000256" key="1">
    <source>
        <dbReference type="ARBA" id="ARBA00004776"/>
    </source>
</evidence>
<comment type="caution">
    <text evidence="5">The sequence shown here is derived from an EMBL/GenBank/DDBJ whole genome shotgun (WGS) entry which is preliminary data.</text>
</comment>
<sequence length="342" mass="36173">MAHAPAVATVIVAYESSAELPGTLAALRAQLEPGDELVVVDNASSDASGAVARAAGATVLELERNVGFAGGCQAGAGATSAPLLFFLNPDCVPAPGALAALRAAAAERPDWGAWQALVTLEGGEQVNTSGGVTHWLGMGWAGQVGAPVAAAGEALRDVSFASGAALAVRREAWEAVGGFDPEYFMYSEDLDLSLRLRLAGWGVGIAPAARVEHAYDFDKGAYKWFLLERNRWWTVLGAYPTRLLVPLLPALLGAELALLVVAARGGWLREKLRAQAAVLRSLPWALRRRRRVQAQRRVPVRVFAGGLSATLDSPFLGPVAELAPVRTLQAAYWGLVRRLVRV</sequence>
<dbReference type="PANTHER" id="PTHR43179">
    <property type="entry name" value="RHAMNOSYLTRANSFERASE WBBL"/>
    <property type="match status" value="1"/>
</dbReference>
<gene>
    <name evidence="5" type="ORF">OJ962_20985</name>
</gene>
<dbReference type="GO" id="GO:0016757">
    <property type="term" value="F:glycosyltransferase activity"/>
    <property type="evidence" value="ECO:0007669"/>
    <property type="project" value="UniProtKB-KW"/>
</dbReference>
<name>A0ABT4RN42_9ACTN</name>
<evidence type="ECO:0000256" key="4">
    <source>
        <dbReference type="ARBA" id="ARBA00022679"/>
    </source>
</evidence>
<dbReference type="Pfam" id="PF13641">
    <property type="entry name" value="Glyco_tranf_2_3"/>
    <property type="match status" value="1"/>
</dbReference>
<dbReference type="InterPro" id="IPR029044">
    <property type="entry name" value="Nucleotide-diphossugar_trans"/>
</dbReference>
<proteinExistence type="inferred from homology"/>
<dbReference type="SUPFAM" id="SSF53448">
    <property type="entry name" value="Nucleotide-diphospho-sugar transferases"/>
    <property type="match status" value="1"/>
</dbReference>
<protein>
    <submittedName>
        <fullName evidence="5">Glycosyltransferase</fullName>
        <ecNumber evidence="5">2.4.-.-</ecNumber>
    </submittedName>
</protein>
<comment type="pathway">
    <text evidence="1">Cell wall biogenesis; cell wall polysaccharide biosynthesis.</text>
</comment>